<reference evidence="2 3" key="2">
    <citation type="submission" date="2018-03" db="EMBL/GenBank/DDBJ databases">
        <title>The ancient ancestry and fast evolution of plastids.</title>
        <authorList>
            <person name="Moore K.R."/>
            <person name="Magnabosco C."/>
            <person name="Momper L."/>
            <person name="Gold D.A."/>
            <person name="Bosak T."/>
            <person name="Fournier G.P."/>
        </authorList>
    </citation>
    <scope>NUCLEOTIDE SEQUENCE [LARGE SCALE GENOMIC DNA]</scope>
    <source>
        <strain evidence="2 3">ULC007</strain>
    </source>
</reference>
<keyword evidence="3" id="KW-1185">Reference proteome</keyword>
<comment type="caution">
    <text evidence="2">The sequence shown here is derived from an EMBL/GenBank/DDBJ whole genome shotgun (WGS) entry which is preliminary data.</text>
</comment>
<evidence type="ECO:0000313" key="2">
    <source>
        <dbReference type="EMBL" id="PSB14649.1"/>
    </source>
</evidence>
<accession>A0A2T1D2C9</accession>
<protein>
    <submittedName>
        <fullName evidence="2">DUF1845 domain-containing protein</fullName>
    </submittedName>
</protein>
<feature type="coiled-coil region" evidence="1">
    <location>
        <begin position="71"/>
        <end position="128"/>
    </location>
</feature>
<sequence>MKKILLLGLLLGLAACSRSSSHEKLVKSLQSIQSWTATAQMVGETWQQGTVPDAYAEQTLKKSQEEIAGETKDLTESLQQQTQQIQQTLQQLTVAIERHQKDAIAAPLQQLSTHYQQLDATLKAQEKQP</sequence>
<dbReference type="PROSITE" id="PS51257">
    <property type="entry name" value="PROKAR_LIPOPROTEIN"/>
    <property type="match status" value="1"/>
</dbReference>
<proteinExistence type="predicted"/>
<name>A0A2T1D2C9_9CYAN</name>
<dbReference type="OrthoDB" id="488606at2"/>
<dbReference type="STRING" id="1920490.GCA_001895925_03394"/>
<dbReference type="Proteomes" id="UP000238634">
    <property type="component" value="Unassembled WGS sequence"/>
</dbReference>
<evidence type="ECO:0000256" key="1">
    <source>
        <dbReference type="SAM" id="Coils"/>
    </source>
</evidence>
<dbReference type="AlphaFoldDB" id="A0A2T1D2C9"/>
<dbReference type="EMBL" id="PVWG01000082">
    <property type="protein sequence ID" value="PSB14649.1"/>
    <property type="molecule type" value="Genomic_DNA"/>
</dbReference>
<gene>
    <name evidence="2" type="ORF">C7B65_26150</name>
</gene>
<reference evidence="2 3" key="1">
    <citation type="submission" date="2018-02" db="EMBL/GenBank/DDBJ databases">
        <authorList>
            <person name="Cohen D.B."/>
            <person name="Kent A.D."/>
        </authorList>
    </citation>
    <scope>NUCLEOTIDE SEQUENCE [LARGE SCALE GENOMIC DNA]</scope>
    <source>
        <strain evidence="2 3">ULC007</strain>
    </source>
</reference>
<organism evidence="2 3">
    <name type="scientific">Phormidesmis priestleyi ULC007</name>
    <dbReference type="NCBI Taxonomy" id="1920490"/>
    <lineage>
        <taxon>Bacteria</taxon>
        <taxon>Bacillati</taxon>
        <taxon>Cyanobacteriota</taxon>
        <taxon>Cyanophyceae</taxon>
        <taxon>Leptolyngbyales</taxon>
        <taxon>Leptolyngbyaceae</taxon>
        <taxon>Phormidesmis</taxon>
    </lineage>
</organism>
<keyword evidence="1" id="KW-0175">Coiled coil</keyword>
<evidence type="ECO:0000313" key="3">
    <source>
        <dbReference type="Proteomes" id="UP000238634"/>
    </source>
</evidence>
<dbReference type="RefSeq" id="WP_073075277.1">
    <property type="nucleotide sequence ID" value="NZ_MPPI01000072.1"/>
</dbReference>